<dbReference type="InterPro" id="IPR004133">
    <property type="entry name" value="DAN_dom"/>
</dbReference>
<sequence>MLSCLMNGHGQASNITCDAPDATKEQLKIMSKFNRVAVMWLLVLILQLLKAPIASSSSCRYKGHKEVISVQGGYNCKQTRVELGMCVGTCKSYAIPVPAEDDGNDPRFQTVCECCAPKELVASEDRLVCPEDDLPTFYPSVERVHLDDPN</sequence>
<keyword evidence="7" id="KW-1185">Reference proteome</keyword>
<feature type="domain" description="DAN" evidence="5">
    <location>
        <begin position="53"/>
        <end position="135"/>
    </location>
</feature>
<evidence type="ECO:0000256" key="3">
    <source>
        <dbReference type="ARBA" id="ARBA00022729"/>
    </source>
</evidence>
<dbReference type="Pfam" id="PF03045">
    <property type="entry name" value="DAN"/>
    <property type="match status" value="1"/>
</dbReference>
<organism evidence="6 7">
    <name type="scientific">Porites evermanni</name>
    <dbReference type="NCBI Taxonomy" id="104178"/>
    <lineage>
        <taxon>Eukaryota</taxon>
        <taxon>Metazoa</taxon>
        <taxon>Cnidaria</taxon>
        <taxon>Anthozoa</taxon>
        <taxon>Hexacorallia</taxon>
        <taxon>Scleractinia</taxon>
        <taxon>Fungiina</taxon>
        <taxon>Poritidae</taxon>
        <taxon>Porites</taxon>
    </lineage>
</organism>
<name>A0ABN8M233_9CNID</name>
<reference evidence="6 7" key="1">
    <citation type="submission" date="2022-05" db="EMBL/GenBank/DDBJ databases">
        <authorList>
            <consortium name="Genoscope - CEA"/>
            <person name="William W."/>
        </authorList>
    </citation>
    <scope>NUCLEOTIDE SEQUENCE [LARGE SCALE GENOMIC DNA]</scope>
</reference>
<accession>A0ABN8M233</accession>
<dbReference type="EMBL" id="CALNXI010000158">
    <property type="protein sequence ID" value="CAH3020745.1"/>
    <property type="molecule type" value="Genomic_DNA"/>
</dbReference>
<dbReference type="Proteomes" id="UP001159427">
    <property type="component" value="Unassembled WGS sequence"/>
</dbReference>
<protein>
    <recommendedName>
        <fullName evidence="5">DAN domain-containing protein</fullName>
    </recommendedName>
</protein>
<proteinExistence type="predicted"/>
<evidence type="ECO:0000313" key="7">
    <source>
        <dbReference type="Proteomes" id="UP001159427"/>
    </source>
</evidence>
<keyword evidence="4" id="KW-1015">Disulfide bond</keyword>
<dbReference type="PANTHER" id="PTHR15283">
    <property type="entry name" value="GREMLIN 1"/>
    <property type="match status" value="1"/>
</dbReference>
<evidence type="ECO:0000256" key="2">
    <source>
        <dbReference type="ARBA" id="ARBA00022525"/>
    </source>
</evidence>
<evidence type="ECO:0000256" key="4">
    <source>
        <dbReference type="ARBA" id="ARBA00023157"/>
    </source>
</evidence>
<comment type="caution">
    <text evidence="6">The sequence shown here is derived from an EMBL/GenBank/DDBJ whole genome shotgun (WGS) entry which is preliminary data.</text>
</comment>
<evidence type="ECO:0000313" key="6">
    <source>
        <dbReference type="EMBL" id="CAH3020745.1"/>
    </source>
</evidence>
<gene>
    <name evidence="6" type="ORF">PEVE_00008488</name>
</gene>
<keyword evidence="3" id="KW-0732">Signal</keyword>
<keyword evidence="2" id="KW-0964">Secreted</keyword>
<dbReference type="PANTHER" id="PTHR15283:SF4">
    <property type="entry name" value="BURSICON"/>
    <property type="match status" value="1"/>
</dbReference>
<comment type="subcellular location">
    <subcellularLocation>
        <location evidence="1">Secreted</location>
    </subcellularLocation>
</comment>
<dbReference type="Gene3D" id="2.10.90.10">
    <property type="entry name" value="Cystine-knot cytokines"/>
    <property type="match status" value="1"/>
</dbReference>
<dbReference type="InterPro" id="IPR029034">
    <property type="entry name" value="Cystine-knot_cytokine"/>
</dbReference>
<evidence type="ECO:0000256" key="1">
    <source>
        <dbReference type="ARBA" id="ARBA00004613"/>
    </source>
</evidence>
<evidence type="ECO:0000259" key="5">
    <source>
        <dbReference type="Pfam" id="PF03045"/>
    </source>
</evidence>